<gene>
    <name evidence="4" type="ORF">IAD12_01610</name>
</gene>
<evidence type="ECO:0000313" key="4">
    <source>
        <dbReference type="EMBL" id="HIT98938.1"/>
    </source>
</evidence>
<feature type="domain" description="CN hydrolase" evidence="3">
    <location>
        <begin position="3"/>
        <end position="247"/>
    </location>
</feature>
<keyword evidence="2 4" id="KW-0378">Hydrolase</keyword>
<accession>A0A9D1HB36</accession>
<dbReference type="Pfam" id="PF00795">
    <property type="entry name" value="CN_hydrolase"/>
    <property type="match status" value="1"/>
</dbReference>
<organism evidence="4 5">
    <name type="scientific">Candidatus Allocopromorpha excrementavium</name>
    <dbReference type="NCBI Taxonomy" id="2840741"/>
    <lineage>
        <taxon>Bacteria</taxon>
        <taxon>Bacillati</taxon>
        <taxon>Bacillota</taxon>
        <taxon>Clostridia</taxon>
        <taxon>Eubacteriales</taxon>
        <taxon>Eubacteriaceae</taxon>
        <taxon>Eubacteriaceae incertae sedis</taxon>
        <taxon>Candidatus Allocopromorpha</taxon>
    </lineage>
</organism>
<dbReference type="InterPro" id="IPR036526">
    <property type="entry name" value="C-N_Hydrolase_sf"/>
</dbReference>
<reference evidence="4" key="1">
    <citation type="submission" date="2020-10" db="EMBL/GenBank/DDBJ databases">
        <authorList>
            <person name="Gilroy R."/>
        </authorList>
    </citation>
    <scope>NUCLEOTIDE SEQUENCE</scope>
    <source>
        <strain evidence="4">CHK176-22527</strain>
    </source>
</reference>
<dbReference type="PROSITE" id="PS01227">
    <property type="entry name" value="UPF0012"/>
    <property type="match status" value="1"/>
</dbReference>
<dbReference type="GO" id="GO:0006107">
    <property type="term" value="P:oxaloacetate metabolic process"/>
    <property type="evidence" value="ECO:0007669"/>
    <property type="project" value="TreeGrafter"/>
</dbReference>
<evidence type="ECO:0000256" key="2">
    <source>
        <dbReference type="ARBA" id="ARBA00022801"/>
    </source>
</evidence>
<dbReference type="CDD" id="cd07572">
    <property type="entry name" value="nit"/>
    <property type="match status" value="1"/>
</dbReference>
<dbReference type="PANTHER" id="PTHR23088:SF30">
    <property type="entry name" value="OMEGA-AMIDASE NIT2"/>
    <property type="match status" value="1"/>
</dbReference>
<evidence type="ECO:0000313" key="5">
    <source>
        <dbReference type="Proteomes" id="UP000824159"/>
    </source>
</evidence>
<reference evidence="4" key="2">
    <citation type="journal article" date="2021" name="PeerJ">
        <title>Extensive microbial diversity within the chicken gut microbiome revealed by metagenomics and culture.</title>
        <authorList>
            <person name="Gilroy R."/>
            <person name="Ravi A."/>
            <person name="Getino M."/>
            <person name="Pursley I."/>
            <person name="Horton D.L."/>
            <person name="Alikhan N.F."/>
            <person name="Baker D."/>
            <person name="Gharbi K."/>
            <person name="Hall N."/>
            <person name="Watson M."/>
            <person name="Adriaenssens E.M."/>
            <person name="Foster-Nyarko E."/>
            <person name="Jarju S."/>
            <person name="Secka A."/>
            <person name="Antonio M."/>
            <person name="Oren A."/>
            <person name="Chaudhuri R.R."/>
            <person name="La Ragione R."/>
            <person name="Hildebrand F."/>
            <person name="Pallen M.J."/>
        </authorList>
    </citation>
    <scope>NUCLEOTIDE SEQUENCE</scope>
    <source>
        <strain evidence="4">CHK176-22527</strain>
    </source>
</reference>
<dbReference type="SUPFAM" id="SSF56317">
    <property type="entry name" value="Carbon-nitrogen hydrolase"/>
    <property type="match status" value="1"/>
</dbReference>
<dbReference type="PANTHER" id="PTHR23088">
    <property type="entry name" value="NITRILASE-RELATED"/>
    <property type="match status" value="1"/>
</dbReference>
<dbReference type="GO" id="GO:0050152">
    <property type="term" value="F:omega-amidase activity"/>
    <property type="evidence" value="ECO:0007669"/>
    <property type="project" value="TreeGrafter"/>
</dbReference>
<protein>
    <submittedName>
        <fullName evidence="4">Carbon-nitrogen hydrolase family protein</fullName>
    </submittedName>
</protein>
<comment type="caution">
    <text evidence="4">The sequence shown here is derived from an EMBL/GenBank/DDBJ whole genome shotgun (WGS) entry which is preliminary data.</text>
</comment>
<evidence type="ECO:0000259" key="3">
    <source>
        <dbReference type="PROSITE" id="PS50263"/>
    </source>
</evidence>
<dbReference type="GO" id="GO:0006528">
    <property type="term" value="P:asparagine metabolic process"/>
    <property type="evidence" value="ECO:0007669"/>
    <property type="project" value="TreeGrafter"/>
</dbReference>
<dbReference type="GO" id="GO:0006541">
    <property type="term" value="P:glutamine metabolic process"/>
    <property type="evidence" value="ECO:0007669"/>
    <property type="project" value="TreeGrafter"/>
</dbReference>
<dbReference type="AlphaFoldDB" id="A0A9D1HB36"/>
<dbReference type="Gene3D" id="3.60.110.10">
    <property type="entry name" value="Carbon-nitrogen hydrolase"/>
    <property type="match status" value="1"/>
</dbReference>
<evidence type="ECO:0000256" key="1">
    <source>
        <dbReference type="ARBA" id="ARBA00010613"/>
    </source>
</evidence>
<comment type="similarity">
    <text evidence="1">Belongs to the carbon-nitrogen hydrolase superfamily. NIT1/NIT2 family.</text>
</comment>
<dbReference type="InterPro" id="IPR045254">
    <property type="entry name" value="Nit1/2_C-N_Hydrolase"/>
</dbReference>
<dbReference type="PROSITE" id="PS50263">
    <property type="entry name" value="CN_HYDROLASE"/>
    <property type="match status" value="1"/>
</dbReference>
<sequence length="268" mass="30345">MMFKIALCQIKGSFEKEKSMETAADYVVHAAENGAQVISLPEMWNCPYSNDYFREYSEPEEGPTVEFMSDLAAKQGIYLVGGSIPELDGDKVYNTSYSFDRSGNIIGKHRKVHLFDIDVEGGIRFMESDTLTAGKDMTIIDTEFCKIGVAICYDVRFPEWFRKMALAGAKLIILPAAFNMTTGPAHWDITMRMRALDNQVYFAANSPARDEDGVYVAYGNSCIVDPWGRFTAHCDEKEGIIYGDIDLEYVDSVRDQLPLLKHRREELY</sequence>
<name>A0A9D1HB36_9FIRM</name>
<dbReference type="InterPro" id="IPR001110">
    <property type="entry name" value="UPF0012_CS"/>
</dbReference>
<dbReference type="InterPro" id="IPR003010">
    <property type="entry name" value="C-N_Hydrolase"/>
</dbReference>
<proteinExistence type="inferred from homology"/>
<dbReference type="Proteomes" id="UP000824159">
    <property type="component" value="Unassembled WGS sequence"/>
</dbReference>
<dbReference type="EMBL" id="DVLX01000021">
    <property type="protein sequence ID" value="HIT98938.1"/>
    <property type="molecule type" value="Genomic_DNA"/>
</dbReference>